<proteinExistence type="predicted"/>
<feature type="chain" id="PRO_5008897340" evidence="2">
    <location>
        <begin position="34"/>
        <end position="188"/>
    </location>
</feature>
<evidence type="ECO:0000313" key="4">
    <source>
        <dbReference type="Proteomes" id="UP000186922"/>
    </source>
</evidence>
<dbReference type="Proteomes" id="UP000186922">
    <property type="component" value="Unassembled WGS sequence"/>
</dbReference>
<dbReference type="AlphaFoldDB" id="A0A1D1UL28"/>
<evidence type="ECO:0000256" key="1">
    <source>
        <dbReference type="SAM" id="MobiDB-lite"/>
    </source>
</evidence>
<name>A0A1D1UL28_RAMVA</name>
<protein>
    <submittedName>
        <fullName evidence="3">Uncharacterized protein</fullName>
    </submittedName>
</protein>
<reference evidence="3 4" key="1">
    <citation type="journal article" date="2016" name="Nat. Commun.">
        <title>Extremotolerant tardigrade genome and improved radiotolerance of human cultured cells by tardigrade-unique protein.</title>
        <authorList>
            <person name="Hashimoto T."/>
            <person name="Horikawa D.D."/>
            <person name="Saito Y."/>
            <person name="Kuwahara H."/>
            <person name="Kozuka-Hata H."/>
            <person name="Shin-I T."/>
            <person name="Minakuchi Y."/>
            <person name="Ohishi K."/>
            <person name="Motoyama A."/>
            <person name="Aizu T."/>
            <person name="Enomoto A."/>
            <person name="Kondo K."/>
            <person name="Tanaka S."/>
            <person name="Hara Y."/>
            <person name="Koshikawa S."/>
            <person name="Sagara H."/>
            <person name="Miura T."/>
            <person name="Yokobori S."/>
            <person name="Miyagawa K."/>
            <person name="Suzuki Y."/>
            <person name="Kubo T."/>
            <person name="Oyama M."/>
            <person name="Kohara Y."/>
            <person name="Fujiyama A."/>
            <person name="Arakawa K."/>
            <person name="Katayama T."/>
            <person name="Toyoda A."/>
            <person name="Kunieda T."/>
        </authorList>
    </citation>
    <scope>NUCLEOTIDE SEQUENCE [LARGE SCALE GENOMIC DNA]</scope>
    <source>
        <strain evidence="3 4">YOKOZUNA-1</strain>
    </source>
</reference>
<evidence type="ECO:0000313" key="3">
    <source>
        <dbReference type="EMBL" id="GAU90404.1"/>
    </source>
</evidence>
<evidence type="ECO:0000256" key="2">
    <source>
        <dbReference type="SAM" id="SignalP"/>
    </source>
</evidence>
<feature type="compositionally biased region" description="Pro residues" evidence="1">
    <location>
        <begin position="135"/>
        <end position="146"/>
    </location>
</feature>
<feature type="signal peptide" evidence="2">
    <location>
        <begin position="1"/>
        <end position="33"/>
    </location>
</feature>
<keyword evidence="4" id="KW-1185">Reference proteome</keyword>
<organism evidence="3 4">
    <name type="scientific">Ramazzottius varieornatus</name>
    <name type="common">Water bear</name>
    <name type="synonym">Tardigrade</name>
    <dbReference type="NCBI Taxonomy" id="947166"/>
    <lineage>
        <taxon>Eukaryota</taxon>
        <taxon>Metazoa</taxon>
        <taxon>Ecdysozoa</taxon>
        <taxon>Tardigrada</taxon>
        <taxon>Eutardigrada</taxon>
        <taxon>Parachela</taxon>
        <taxon>Hypsibioidea</taxon>
        <taxon>Ramazzottiidae</taxon>
        <taxon>Ramazzottius</taxon>
    </lineage>
</organism>
<accession>A0A1D1UL28</accession>
<keyword evidence="2" id="KW-0732">Signal</keyword>
<dbReference type="EMBL" id="BDGG01000001">
    <property type="protein sequence ID" value="GAU90404.1"/>
    <property type="molecule type" value="Genomic_DNA"/>
</dbReference>
<gene>
    <name evidence="3" type="primary">RvY_02824-1</name>
    <name evidence="3" type="synonym">RvY_02824.1</name>
    <name evidence="3" type="ORF">RvY_02824</name>
</gene>
<sequence>MLRQVSARRSVMAVRWPIWTSVLTLLSVQLVSGHLHIEPPSDVDAADLADNSTMYTQGRAGDSLRLVRPAKHRSSEADYPLIPAMMNDPLGIAFCVQPDDWIGLSILGILKVHQMFKTVGAPLTEPYQGRSEGGPPAPPAAPGPAAPAPSNNFNPWVPYMMMMYSGGYGRGGESGRGRGGFRGGGESG</sequence>
<dbReference type="OrthoDB" id="10630155at2759"/>
<feature type="region of interest" description="Disordered" evidence="1">
    <location>
        <begin position="124"/>
        <end position="146"/>
    </location>
</feature>
<comment type="caution">
    <text evidence="3">The sequence shown here is derived from an EMBL/GenBank/DDBJ whole genome shotgun (WGS) entry which is preliminary data.</text>
</comment>